<feature type="binding site" evidence="5">
    <location>
        <position position="71"/>
    </location>
    <ligand>
        <name>a divalent metal cation</name>
        <dbReference type="ChEBI" id="CHEBI:60240"/>
        <label>1</label>
    </ligand>
</feature>
<comment type="subunit">
    <text evidence="2">Homohexamer.</text>
</comment>
<dbReference type="KEGG" id="cra:CTO_0115"/>
<sequence length="258" mass="28495">MQQRFFYMNVSDLLNILNELLHPEYFSDYGPNGLQVGNAQTAIRKVVVAVTADLATIEKAIACEANVLLVHHGIFWKGMPYPITGILYQRMQRLMEGNIQLIAYHLPLDAHTTIGNNWKVARDLGWEQLESFGSSQPSLGVKGVFPEMEVHDFISQLSAYYQTPVLAKALGGKKRVSSAALISGGAYHEISEAKNQQVDCFITGNFDEPAWSLAHELAIHFLAFGHTATEKVGPKALAQYLKGAGLESVVFLDTDNPF</sequence>
<dbReference type="GO" id="GO:0005737">
    <property type="term" value="C:cytoplasm"/>
    <property type="evidence" value="ECO:0007669"/>
    <property type="project" value="TreeGrafter"/>
</dbReference>
<dbReference type="PANTHER" id="PTHR13799:SF14">
    <property type="entry name" value="GTP CYCLOHYDROLASE 1 TYPE 2 HOMOLOG"/>
    <property type="match status" value="1"/>
</dbReference>
<feature type="binding site" evidence="5">
    <location>
        <position position="230"/>
    </location>
    <ligand>
        <name>a divalent metal cation</name>
        <dbReference type="ChEBI" id="CHEBI:60240"/>
        <label>1</label>
    </ligand>
</feature>
<evidence type="ECO:0000256" key="5">
    <source>
        <dbReference type="PIRSR" id="PIRSR602678-1"/>
    </source>
</evidence>
<dbReference type="FunFam" id="3.40.1390.30:FF:000001">
    <property type="entry name" value="GTP cyclohydrolase 1 type 2"/>
    <property type="match status" value="1"/>
</dbReference>
<dbReference type="NCBIfam" id="TIGR00486">
    <property type="entry name" value="YbgI_SA1388"/>
    <property type="match status" value="1"/>
</dbReference>
<evidence type="ECO:0000256" key="1">
    <source>
        <dbReference type="ARBA" id="ARBA00006964"/>
    </source>
</evidence>
<organism evidence="6 7">
    <name type="scientific">Chlamydia trachomatis serovar A (strain A2497)</name>
    <dbReference type="NCBI Taxonomy" id="580047"/>
    <lineage>
        <taxon>Bacteria</taxon>
        <taxon>Pseudomonadati</taxon>
        <taxon>Chlamydiota</taxon>
        <taxon>Chlamydiia</taxon>
        <taxon>Chlamydiales</taxon>
        <taxon>Chlamydiaceae</taxon>
        <taxon>Chlamydia/Chlamydophila group</taxon>
        <taxon>Chlamydia</taxon>
    </lineage>
</organism>
<evidence type="ECO:0000313" key="6">
    <source>
        <dbReference type="EMBL" id="AEP34922.1"/>
    </source>
</evidence>
<dbReference type="AlphaFoldDB" id="G4NM82"/>
<name>G4NM82_CHLT4</name>
<dbReference type="PATRIC" id="fig|580047.4.peg.120"/>
<dbReference type="Gene3D" id="3.40.1390.30">
    <property type="entry name" value="NIF3 (NGG1p interacting factor 3)-like"/>
    <property type="match status" value="2"/>
</dbReference>
<keyword evidence="4 5" id="KW-0479">Metal-binding</keyword>
<gene>
    <name evidence="6" type="ordered locus">CTO_0115</name>
</gene>
<dbReference type="InterPro" id="IPR002678">
    <property type="entry name" value="DUF34/NIF3"/>
</dbReference>
<dbReference type="PANTHER" id="PTHR13799">
    <property type="entry name" value="NGG1 INTERACTING FACTOR 3"/>
    <property type="match status" value="1"/>
</dbReference>
<evidence type="ECO:0000256" key="3">
    <source>
        <dbReference type="ARBA" id="ARBA00022112"/>
    </source>
</evidence>
<reference evidence="6 7" key="1">
    <citation type="journal article" date="2011" name="J. Exp. Med.">
        <title>A live-attenuated chlamydial vaccine protects against trachoma in nonhuman primates.</title>
        <authorList>
            <person name="Kari L."/>
            <person name="Whitmire W.M."/>
            <person name="Olivares-Zavaleta N."/>
            <person name="Goheen M.M."/>
            <person name="Taylor L.D."/>
            <person name="Carlson J.H."/>
            <person name="Sturdevant G.L."/>
            <person name="Lu C."/>
            <person name="Bakios L.E."/>
            <person name="Randall L.B."/>
            <person name="Parnell M.J."/>
            <person name="Zhong G."/>
            <person name="Caldwell H.D."/>
        </authorList>
    </citation>
    <scope>NUCLEOTIDE SEQUENCE [LARGE SCALE GENOMIC DNA]</scope>
    <source>
        <strain evidence="6 7">A2497</strain>
    </source>
</reference>
<proteinExistence type="inferred from homology"/>
<dbReference type="GO" id="GO:0046872">
    <property type="term" value="F:metal ion binding"/>
    <property type="evidence" value="ECO:0007669"/>
    <property type="project" value="UniProtKB-KW"/>
</dbReference>
<feature type="binding site" evidence="5">
    <location>
        <position position="72"/>
    </location>
    <ligand>
        <name>a divalent metal cation</name>
        <dbReference type="ChEBI" id="CHEBI:60240"/>
        <label>1</label>
    </ligand>
</feature>
<dbReference type="Proteomes" id="UP000009287">
    <property type="component" value="Chromosome"/>
</dbReference>
<dbReference type="InterPro" id="IPR036069">
    <property type="entry name" value="DUF34/NIF3_sf"/>
</dbReference>
<dbReference type="SUPFAM" id="SSF102705">
    <property type="entry name" value="NIF3 (NGG1p interacting factor 3)-like"/>
    <property type="match status" value="1"/>
</dbReference>
<feature type="binding site" evidence="5">
    <location>
        <position position="226"/>
    </location>
    <ligand>
        <name>a divalent metal cation</name>
        <dbReference type="ChEBI" id="CHEBI:60240"/>
        <label>1</label>
    </ligand>
</feature>
<evidence type="ECO:0000313" key="7">
    <source>
        <dbReference type="Proteomes" id="UP000009287"/>
    </source>
</evidence>
<accession>G4NM82</accession>
<dbReference type="EMBL" id="CP002401">
    <property type="protein sequence ID" value="AEP34922.1"/>
    <property type="molecule type" value="Genomic_DNA"/>
</dbReference>
<evidence type="ECO:0000256" key="4">
    <source>
        <dbReference type="ARBA" id="ARBA00022723"/>
    </source>
</evidence>
<feature type="binding site" evidence="5">
    <location>
        <position position="109"/>
    </location>
    <ligand>
        <name>a divalent metal cation</name>
        <dbReference type="ChEBI" id="CHEBI:60240"/>
        <label>1</label>
    </ligand>
</feature>
<evidence type="ECO:0000256" key="2">
    <source>
        <dbReference type="ARBA" id="ARBA00011643"/>
    </source>
</evidence>
<protein>
    <recommendedName>
        <fullName evidence="3">GTP cyclohydrolase 1 type 2 homolog</fullName>
    </recommendedName>
</protein>
<comment type="similarity">
    <text evidence="1">Belongs to the GTP cyclohydrolase I type 2/NIF3 family.</text>
</comment>
<dbReference type="Pfam" id="PF01784">
    <property type="entry name" value="DUF34_NIF3"/>
    <property type="match status" value="1"/>
</dbReference>